<dbReference type="GO" id="GO:0009432">
    <property type="term" value="P:SOS response"/>
    <property type="evidence" value="ECO:0007669"/>
    <property type="project" value="TreeGrafter"/>
</dbReference>
<dbReference type="EMBL" id="AP023354">
    <property type="protein sequence ID" value="BCJ26800.1"/>
    <property type="molecule type" value="Genomic_DNA"/>
</dbReference>
<dbReference type="Gene3D" id="3.30.470.20">
    <property type="entry name" value="ATP-grasp fold, B domain"/>
    <property type="match status" value="1"/>
</dbReference>
<keyword evidence="1" id="KW-0547">Nucleotide-binding</keyword>
<dbReference type="SUPFAM" id="SSF56059">
    <property type="entry name" value="Glutathione synthetase ATP-binding domain-like"/>
    <property type="match status" value="1"/>
</dbReference>
<accession>A0A810KUF1</accession>
<dbReference type="GO" id="GO:0005737">
    <property type="term" value="C:cytoplasm"/>
    <property type="evidence" value="ECO:0007669"/>
    <property type="project" value="TreeGrafter"/>
</dbReference>
<dbReference type="PROSITE" id="PS50975">
    <property type="entry name" value="ATP_GRASP"/>
    <property type="match status" value="1"/>
</dbReference>
<keyword evidence="1" id="KW-0067">ATP-binding</keyword>
<dbReference type="RefSeq" id="WP_035297929.1">
    <property type="nucleotide sequence ID" value="NZ_AP023354.1"/>
</dbReference>
<evidence type="ECO:0000313" key="5">
    <source>
        <dbReference type="Proteomes" id="UP000680750"/>
    </source>
</evidence>
<evidence type="ECO:0000256" key="2">
    <source>
        <dbReference type="SAM" id="MobiDB-lite"/>
    </source>
</evidence>
<dbReference type="PANTHER" id="PTHR21621">
    <property type="entry name" value="RIBOSOMAL PROTEIN S6 MODIFICATION PROTEIN"/>
    <property type="match status" value="1"/>
</dbReference>
<feature type="region of interest" description="Disordered" evidence="2">
    <location>
        <begin position="84"/>
        <end position="124"/>
    </location>
</feature>
<dbReference type="AlphaFoldDB" id="A0A810KUF1"/>
<dbReference type="GO" id="GO:0005524">
    <property type="term" value="F:ATP binding"/>
    <property type="evidence" value="ECO:0007669"/>
    <property type="project" value="UniProtKB-UniRule"/>
</dbReference>
<evidence type="ECO:0000256" key="1">
    <source>
        <dbReference type="PROSITE-ProRule" id="PRU00409"/>
    </source>
</evidence>
<gene>
    <name evidence="4" type="ORF">Asera_09080</name>
</gene>
<protein>
    <submittedName>
        <fullName evidence="4">ATP-grasp ribosomal peptide maturase</fullName>
    </submittedName>
</protein>
<dbReference type="GO" id="GO:0046872">
    <property type="term" value="F:metal ion binding"/>
    <property type="evidence" value="ECO:0007669"/>
    <property type="project" value="InterPro"/>
</dbReference>
<dbReference type="KEGG" id="aser:Asera_09080"/>
<proteinExistence type="predicted"/>
<reference evidence="4" key="1">
    <citation type="submission" date="2020-08" db="EMBL/GenBank/DDBJ databases">
        <title>Whole genome shotgun sequence of Actinocatenispora sera NBRC 101916.</title>
        <authorList>
            <person name="Komaki H."/>
            <person name="Tamura T."/>
        </authorList>
    </citation>
    <scope>NUCLEOTIDE SEQUENCE</scope>
    <source>
        <strain evidence="4">NBRC 101916</strain>
    </source>
</reference>
<dbReference type="Proteomes" id="UP000680750">
    <property type="component" value="Chromosome"/>
</dbReference>
<dbReference type="PANTHER" id="PTHR21621:SF0">
    <property type="entry name" value="BETA-CITRYLGLUTAMATE SYNTHASE B-RELATED"/>
    <property type="match status" value="1"/>
</dbReference>
<sequence length="350" mass="37436">MIAPDTVLVLTGRLDATADLVITELDRRDVPVFRCDPADFPDRLALSATFDGAGGWTGTLRTPYRSVELDRIVGAYHRRPGRIAVRTGGADGTPAQGPAGAGAPGRGPDAGHTAGPDDAGTSGADEWATAEARGGFGGLLRAVPRWLNDPGRMEHAEYKPVQLAAAARAGLATPRTLITTDPAAAREFVAGLPRAVYKPFRGSLPSAGGTRFIYTSPITAAEIDDSVRYTAHQFQEWIDKEHEVRLTVVGNRYFAARLTARSDDARLDWRSDYDAVDYAVAEVPDGVRAAVAAMLADLGLRFAAMDFVVRPDGRWYFLDLNPNGQWGWIEHHTGLPICAAIADALTGCVG</sequence>
<feature type="domain" description="ATP-grasp" evidence="3">
    <location>
        <begin position="163"/>
        <end position="346"/>
    </location>
</feature>
<keyword evidence="5" id="KW-1185">Reference proteome</keyword>
<evidence type="ECO:0000313" key="4">
    <source>
        <dbReference type="EMBL" id="BCJ26800.1"/>
    </source>
</evidence>
<organism evidence="4 5">
    <name type="scientific">Actinocatenispora sera</name>
    <dbReference type="NCBI Taxonomy" id="390989"/>
    <lineage>
        <taxon>Bacteria</taxon>
        <taxon>Bacillati</taxon>
        <taxon>Actinomycetota</taxon>
        <taxon>Actinomycetes</taxon>
        <taxon>Micromonosporales</taxon>
        <taxon>Micromonosporaceae</taxon>
        <taxon>Actinocatenispora</taxon>
    </lineage>
</organism>
<name>A0A810KUF1_9ACTN</name>
<dbReference type="InterPro" id="IPR011761">
    <property type="entry name" value="ATP-grasp"/>
</dbReference>
<dbReference type="GO" id="GO:0018169">
    <property type="term" value="F:ribosomal S6-glutamic acid ligase activity"/>
    <property type="evidence" value="ECO:0007669"/>
    <property type="project" value="TreeGrafter"/>
</dbReference>
<evidence type="ECO:0000259" key="3">
    <source>
        <dbReference type="PROSITE" id="PS50975"/>
    </source>
</evidence>